<keyword evidence="5 10" id="KW-0418">Kinase</keyword>
<keyword evidence="3" id="KW-0597">Phosphoprotein</keyword>
<dbReference type="EC" id="2.7.13.3" evidence="2"/>
<organism evidence="10 11">
    <name type="scientific">Terriglobus roseus</name>
    <dbReference type="NCBI Taxonomy" id="392734"/>
    <lineage>
        <taxon>Bacteria</taxon>
        <taxon>Pseudomonadati</taxon>
        <taxon>Acidobacteriota</taxon>
        <taxon>Terriglobia</taxon>
        <taxon>Terriglobales</taxon>
        <taxon>Acidobacteriaceae</taxon>
        <taxon>Terriglobus</taxon>
    </lineage>
</organism>
<dbReference type="PANTHER" id="PTHR45453:SF1">
    <property type="entry name" value="PHOSPHATE REGULON SENSOR PROTEIN PHOR"/>
    <property type="match status" value="1"/>
</dbReference>
<dbReference type="SMART" id="SM00387">
    <property type="entry name" value="HATPase_c"/>
    <property type="match status" value="1"/>
</dbReference>
<evidence type="ECO:0000256" key="5">
    <source>
        <dbReference type="ARBA" id="ARBA00022777"/>
    </source>
</evidence>
<evidence type="ECO:0000256" key="8">
    <source>
        <dbReference type="SAM" id="Phobius"/>
    </source>
</evidence>
<dbReference type="InterPro" id="IPR003594">
    <property type="entry name" value="HATPase_dom"/>
</dbReference>
<feature type="transmembrane region" description="Helical" evidence="8">
    <location>
        <begin position="7"/>
        <end position="26"/>
    </location>
</feature>
<dbReference type="GO" id="GO:0016036">
    <property type="term" value="P:cellular response to phosphate starvation"/>
    <property type="evidence" value="ECO:0007669"/>
    <property type="project" value="TreeGrafter"/>
</dbReference>
<keyword evidence="6" id="KW-0902">Two-component regulatory system</keyword>
<keyword evidence="4" id="KW-0808">Transferase</keyword>
<evidence type="ECO:0000313" key="10">
    <source>
        <dbReference type="EMBL" id="SDF07261.1"/>
    </source>
</evidence>
<evidence type="ECO:0000256" key="1">
    <source>
        <dbReference type="ARBA" id="ARBA00000085"/>
    </source>
</evidence>
<evidence type="ECO:0000256" key="7">
    <source>
        <dbReference type="ARBA" id="ARBA00023136"/>
    </source>
</evidence>
<dbReference type="SUPFAM" id="SSF55874">
    <property type="entry name" value="ATPase domain of HSP90 chaperone/DNA topoisomerase II/histidine kinase"/>
    <property type="match status" value="1"/>
</dbReference>
<dbReference type="Gene3D" id="3.30.450.20">
    <property type="entry name" value="PAS domain"/>
    <property type="match status" value="1"/>
</dbReference>
<dbReference type="InterPro" id="IPR004358">
    <property type="entry name" value="Sig_transdc_His_kin-like_C"/>
</dbReference>
<dbReference type="SMART" id="SM00388">
    <property type="entry name" value="HisKA"/>
    <property type="match status" value="1"/>
</dbReference>
<feature type="domain" description="Histidine kinase" evidence="9">
    <location>
        <begin position="233"/>
        <end position="452"/>
    </location>
</feature>
<evidence type="ECO:0000256" key="3">
    <source>
        <dbReference type="ARBA" id="ARBA00022553"/>
    </source>
</evidence>
<evidence type="ECO:0000259" key="9">
    <source>
        <dbReference type="PROSITE" id="PS50109"/>
    </source>
</evidence>
<dbReference type="GO" id="GO:0000155">
    <property type="term" value="F:phosphorelay sensor kinase activity"/>
    <property type="evidence" value="ECO:0007669"/>
    <property type="project" value="InterPro"/>
</dbReference>
<dbReference type="InterPro" id="IPR036097">
    <property type="entry name" value="HisK_dim/P_sf"/>
</dbReference>
<keyword evidence="7 8" id="KW-0472">Membrane</keyword>
<dbReference type="InterPro" id="IPR003661">
    <property type="entry name" value="HisK_dim/P_dom"/>
</dbReference>
<dbReference type="CDD" id="cd00075">
    <property type="entry name" value="HATPase"/>
    <property type="match status" value="1"/>
</dbReference>
<dbReference type="Gene3D" id="1.10.287.130">
    <property type="match status" value="1"/>
</dbReference>
<dbReference type="InterPro" id="IPR036890">
    <property type="entry name" value="HATPase_C_sf"/>
</dbReference>
<comment type="catalytic activity">
    <reaction evidence="1">
        <text>ATP + protein L-histidine = ADP + protein N-phospho-L-histidine.</text>
        <dbReference type="EC" id="2.7.13.3"/>
    </reaction>
</comment>
<dbReference type="PANTHER" id="PTHR45453">
    <property type="entry name" value="PHOSPHATE REGULON SENSOR PROTEIN PHOR"/>
    <property type="match status" value="1"/>
</dbReference>
<dbReference type="PROSITE" id="PS50109">
    <property type="entry name" value="HIS_KIN"/>
    <property type="match status" value="1"/>
</dbReference>
<dbReference type="InterPro" id="IPR035965">
    <property type="entry name" value="PAS-like_dom_sf"/>
</dbReference>
<dbReference type="FunFam" id="1.10.287.130:FF:000001">
    <property type="entry name" value="Two-component sensor histidine kinase"/>
    <property type="match status" value="1"/>
</dbReference>
<keyword evidence="11" id="KW-1185">Reference proteome</keyword>
<gene>
    <name evidence="10" type="ORF">SAMN05444167_1311</name>
</gene>
<dbReference type="RefSeq" id="WP_231966791.1">
    <property type="nucleotide sequence ID" value="NZ_LT629690.1"/>
</dbReference>
<dbReference type="Pfam" id="PF00512">
    <property type="entry name" value="HisKA"/>
    <property type="match status" value="1"/>
</dbReference>
<dbReference type="Gene3D" id="3.30.565.10">
    <property type="entry name" value="Histidine kinase-like ATPase, C-terminal domain"/>
    <property type="match status" value="1"/>
</dbReference>
<keyword evidence="8" id="KW-0812">Transmembrane</keyword>
<dbReference type="CDD" id="cd00082">
    <property type="entry name" value="HisKA"/>
    <property type="match status" value="1"/>
</dbReference>
<dbReference type="SUPFAM" id="SSF47384">
    <property type="entry name" value="Homodimeric domain of signal transducing histidine kinase"/>
    <property type="match status" value="1"/>
</dbReference>
<dbReference type="EMBL" id="LT629690">
    <property type="protein sequence ID" value="SDF07261.1"/>
    <property type="molecule type" value="Genomic_DNA"/>
</dbReference>
<dbReference type="GO" id="GO:0005886">
    <property type="term" value="C:plasma membrane"/>
    <property type="evidence" value="ECO:0007669"/>
    <property type="project" value="TreeGrafter"/>
</dbReference>
<name>A0A1G7I3E8_9BACT</name>
<dbReference type="GO" id="GO:0004721">
    <property type="term" value="F:phosphoprotein phosphatase activity"/>
    <property type="evidence" value="ECO:0007669"/>
    <property type="project" value="TreeGrafter"/>
</dbReference>
<dbReference type="Pfam" id="PF02518">
    <property type="entry name" value="HATPase_c"/>
    <property type="match status" value="1"/>
</dbReference>
<dbReference type="InterPro" id="IPR050351">
    <property type="entry name" value="BphY/WalK/GraS-like"/>
</dbReference>
<protein>
    <recommendedName>
        <fullName evidence="2">histidine kinase</fullName>
        <ecNumber evidence="2">2.7.13.3</ecNumber>
    </recommendedName>
</protein>
<evidence type="ECO:0000256" key="6">
    <source>
        <dbReference type="ARBA" id="ARBA00023012"/>
    </source>
</evidence>
<dbReference type="InterPro" id="IPR005467">
    <property type="entry name" value="His_kinase_dom"/>
</dbReference>
<proteinExistence type="predicted"/>
<sequence length="452" mass="49151">MTRPLHNPLIALLLALLAGVALLLLVAQHPGWQWAAVTLFAVILLLCGMAVRSAVLRRAEAAAKAIAQIGAVPAQQISSGSGESVRILQPVFSAVRSSAEAVDRDRERLLESRHQLEVLLEGMQDAVLGLDTAGRVQWSNSAMQRLMQREGPGVSVRHGRALVHTFRDPAVLACVQGTLDNGTTQECRSELLLHGSVFHVTASPLPGGGAVVVLRDTTRFEAVERQQRDFVANVSHELRTPLTSIVGYVETVLDTEPLSPAANEFLETVLKNASRMHRLTEDLLMLAKVERGDVILDPLPISAELLVRDALRTVSGAPYAEDAKLEIGEATEQRVMADEHAVLQVLGNLLENALKYSSGMERIPHVVVSARSLEDSVQFSVRDFGPGIASEHLPRLFERFYRVEKARSREKGGTGLGLSIAKQLIEQHGGRIWVESELGKGSTFLFTLPLAS</sequence>
<evidence type="ECO:0000313" key="11">
    <source>
        <dbReference type="Proteomes" id="UP000182427"/>
    </source>
</evidence>
<dbReference type="SUPFAM" id="SSF55785">
    <property type="entry name" value="PYP-like sensor domain (PAS domain)"/>
    <property type="match status" value="1"/>
</dbReference>
<dbReference type="Proteomes" id="UP000182427">
    <property type="component" value="Chromosome I"/>
</dbReference>
<keyword evidence="8" id="KW-1133">Transmembrane helix</keyword>
<dbReference type="PRINTS" id="PR00344">
    <property type="entry name" value="BCTRLSENSOR"/>
</dbReference>
<accession>A0A1G7I3E8</accession>
<feature type="transmembrane region" description="Helical" evidence="8">
    <location>
        <begin position="32"/>
        <end position="51"/>
    </location>
</feature>
<evidence type="ECO:0000256" key="4">
    <source>
        <dbReference type="ARBA" id="ARBA00022679"/>
    </source>
</evidence>
<dbReference type="AlphaFoldDB" id="A0A1G7I3E8"/>
<reference evidence="11" key="1">
    <citation type="submission" date="2016-10" db="EMBL/GenBank/DDBJ databases">
        <authorList>
            <person name="Varghese N."/>
            <person name="Submissions S."/>
        </authorList>
    </citation>
    <scope>NUCLEOTIDE SEQUENCE [LARGE SCALE GENOMIC DNA]</scope>
    <source>
        <strain evidence="11">GAS232</strain>
    </source>
</reference>
<dbReference type="FunFam" id="3.30.565.10:FF:000006">
    <property type="entry name" value="Sensor histidine kinase WalK"/>
    <property type="match status" value="1"/>
</dbReference>
<evidence type="ECO:0000256" key="2">
    <source>
        <dbReference type="ARBA" id="ARBA00012438"/>
    </source>
</evidence>